<dbReference type="AlphaFoldDB" id="A0A922L4S5"/>
<reference evidence="2" key="1">
    <citation type="submission" date="2013-05" db="EMBL/GenBank/DDBJ databases">
        <authorList>
            <person name="Yim A.K.Y."/>
            <person name="Chan T.F."/>
            <person name="Ji K.M."/>
            <person name="Liu X.Y."/>
            <person name="Zhou J.W."/>
            <person name="Li R.Q."/>
            <person name="Yang K.Y."/>
            <person name="Li J."/>
            <person name="Li M."/>
            <person name="Law P.T.W."/>
            <person name="Wu Y.L."/>
            <person name="Cai Z.L."/>
            <person name="Qin H."/>
            <person name="Bao Y."/>
            <person name="Leung R.K.K."/>
            <person name="Ng P.K.S."/>
            <person name="Zou J."/>
            <person name="Zhong X.J."/>
            <person name="Ran P.X."/>
            <person name="Zhong N.S."/>
            <person name="Liu Z.G."/>
            <person name="Tsui S.K.W."/>
        </authorList>
    </citation>
    <scope>NUCLEOTIDE SEQUENCE</scope>
    <source>
        <strain evidence="2">Derf</strain>
        <tissue evidence="2">Whole organism</tissue>
    </source>
</reference>
<feature type="compositionally biased region" description="Low complexity" evidence="1">
    <location>
        <begin position="37"/>
        <end position="48"/>
    </location>
</feature>
<dbReference type="Proteomes" id="UP000790347">
    <property type="component" value="Unassembled WGS sequence"/>
</dbReference>
<gene>
    <name evidence="2" type="ORF">DERF_011427</name>
</gene>
<feature type="compositionally biased region" description="Basic and acidic residues" evidence="1">
    <location>
        <begin position="50"/>
        <end position="59"/>
    </location>
</feature>
<feature type="region of interest" description="Disordered" evidence="1">
    <location>
        <begin position="37"/>
        <end position="59"/>
    </location>
</feature>
<organism evidence="2 3">
    <name type="scientific">Dermatophagoides farinae</name>
    <name type="common">American house dust mite</name>
    <dbReference type="NCBI Taxonomy" id="6954"/>
    <lineage>
        <taxon>Eukaryota</taxon>
        <taxon>Metazoa</taxon>
        <taxon>Ecdysozoa</taxon>
        <taxon>Arthropoda</taxon>
        <taxon>Chelicerata</taxon>
        <taxon>Arachnida</taxon>
        <taxon>Acari</taxon>
        <taxon>Acariformes</taxon>
        <taxon>Sarcoptiformes</taxon>
        <taxon>Astigmata</taxon>
        <taxon>Psoroptidia</taxon>
        <taxon>Analgoidea</taxon>
        <taxon>Pyroglyphidae</taxon>
        <taxon>Dermatophagoidinae</taxon>
        <taxon>Dermatophagoides</taxon>
    </lineage>
</organism>
<keyword evidence="3" id="KW-1185">Reference proteome</keyword>
<reference evidence="2" key="2">
    <citation type="journal article" date="2022" name="Res Sq">
        <title>Comparative Genomics Reveals Insights into the Divergent Evolution of Astigmatic Mites and Household Pest Adaptations.</title>
        <authorList>
            <person name="Xiong Q."/>
            <person name="Wan A.T.-Y."/>
            <person name="Liu X.-Y."/>
            <person name="Fung C.S.-H."/>
            <person name="Xiao X."/>
            <person name="Malainual N."/>
            <person name="Hou J."/>
            <person name="Wang L."/>
            <person name="Wang M."/>
            <person name="Yang K."/>
            <person name="Cui Y."/>
            <person name="Leung E."/>
            <person name="Nong W."/>
            <person name="Shin S.-K."/>
            <person name="Au S."/>
            <person name="Jeong K.Y."/>
            <person name="Chew F.T."/>
            <person name="Hui J."/>
            <person name="Leung T.F."/>
            <person name="Tungtrongchitr A."/>
            <person name="Zhong N."/>
            <person name="Liu Z."/>
            <person name="Tsui S."/>
        </authorList>
    </citation>
    <scope>NUCLEOTIDE SEQUENCE</scope>
    <source>
        <strain evidence="2">Derf</strain>
        <tissue evidence="2">Whole organism</tissue>
    </source>
</reference>
<name>A0A922L4S5_DERFA</name>
<comment type="caution">
    <text evidence="2">The sequence shown here is derived from an EMBL/GenBank/DDBJ whole genome shotgun (WGS) entry which is preliminary data.</text>
</comment>
<dbReference type="EMBL" id="ASGP02000005">
    <property type="protein sequence ID" value="KAH9506709.1"/>
    <property type="molecule type" value="Genomic_DNA"/>
</dbReference>
<evidence type="ECO:0000313" key="2">
    <source>
        <dbReference type="EMBL" id="KAH9506709.1"/>
    </source>
</evidence>
<evidence type="ECO:0000256" key="1">
    <source>
        <dbReference type="SAM" id="MobiDB-lite"/>
    </source>
</evidence>
<proteinExistence type="predicted"/>
<sequence>MGAIVAESEIRPRFIFFLALVPDKKLCDEEMQMLEAEAQMVSSSSSSSMGEKKKKDCDK</sequence>
<evidence type="ECO:0000313" key="3">
    <source>
        <dbReference type="Proteomes" id="UP000790347"/>
    </source>
</evidence>
<accession>A0A922L4S5</accession>
<protein>
    <submittedName>
        <fullName evidence="2">Uncharacterized protein</fullName>
    </submittedName>
</protein>